<reference evidence="1 2" key="1">
    <citation type="submission" date="2019-09" db="EMBL/GenBank/DDBJ databases">
        <title>Bifidobacterium canis sp. nov., isolated from the digestive tract of German Shepherd dog puppy.</title>
        <authorList>
            <person name="Bunesova V."/>
        </authorList>
    </citation>
    <scope>NUCLEOTIDE SEQUENCE [LARGE SCALE GENOMIC DNA]</scope>
    <source>
        <strain evidence="1 2">GSD1FS</strain>
    </source>
</reference>
<dbReference type="RefSeq" id="WP_155587889.1">
    <property type="nucleotide sequence ID" value="NZ_WNLP01000001.1"/>
</dbReference>
<comment type="caution">
    <text evidence="1">The sequence shown here is derived from an EMBL/GenBank/DDBJ whole genome shotgun (WGS) entry which is preliminary data.</text>
</comment>
<dbReference type="InterPro" id="IPR018721">
    <property type="entry name" value="DUF2252"/>
</dbReference>
<dbReference type="Proteomes" id="UP000487882">
    <property type="component" value="Unassembled WGS sequence"/>
</dbReference>
<evidence type="ECO:0000313" key="2">
    <source>
        <dbReference type="Proteomes" id="UP000487882"/>
    </source>
</evidence>
<dbReference type="EMBL" id="WNLP01000001">
    <property type="protein sequence ID" value="MUH58772.1"/>
    <property type="molecule type" value="Genomic_DNA"/>
</dbReference>
<organism evidence="1 2">
    <name type="scientific">Bifidobacterium canis</name>
    <dbReference type="NCBI Taxonomy" id="2610880"/>
    <lineage>
        <taxon>Bacteria</taxon>
        <taxon>Bacillati</taxon>
        <taxon>Actinomycetota</taxon>
        <taxon>Actinomycetes</taxon>
        <taxon>Bifidobacteriales</taxon>
        <taxon>Bifidobacteriaceae</taxon>
        <taxon>Bifidobacterium</taxon>
    </lineage>
</organism>
<evidence type="ECO:0008006" key="3">
    <source>
        <dbReference type="Google" id="ProtNLM"/>
    </source>
</evidence>
<keyword evidence="2" id="KW-1185">Reference proteome</keyword>
<gene>
    <name evidence="1" type="ORF">GSD1FS_0060</name>
</gene>
<dbReference type="Pfam" id="PF10009">
    <property type="entry name" value="DUF2252"/>
    <property type="match status" value="1"/>
</dbReference>
<dbReference type="PANTHER" id="PTHR39441">
    <property type="entry name" value="DUF2252 DOMAIN-CONTAINING PROTEIN"/>
    <property type="match status" value="1"/>
</dbReference>
<evidence type="ECO:0000313" key="1">
    <source>
        <dbReference type="EMBL" id="MUH58772.1"/>
    </source>
</evidence>
<accession>A0A7K1J2H2</accession>
<dbReference type="PANTHER" id="PTHR39441:SF1">
    <property type="entry name" value="DUF2252 DOMAIN-CONTAINING PROTEIN"/>
    <property type="match status" value="1"/>
</dbReference>
<dbReference type="AlphaFoldDB" id="A0A7K1J2H2"/>
<proteinExistence type="predicted"/>
<name>A0A7K1J2H2_9BIFI</name>
<protein>
    <recommendedName>
        <fullName evidence="3">DUF2252 domain-containing protein</fullName>
    </recommendedName>
</protein>
<sequence length="481" mass="54503">MSEGNLVESSEDHPILDMSAWKELKDPEERTNAGIALREKFPLASHAVWRVCTKRRDVIGLLEQQNVKRLQSLIPLRFKRMGVNPFTFYRGTAAIMANDLARTPTTCIPVQCIGDAHIGNFGIFYSPSKRLVFDVNDFDETTTGPWEWDIKRLAVSVEIAGRNIGLKEKNRHEAVYRCVKQYRETLHEFSQMGFLDTWYTHFDVEDRLDFLEKKLKAKPSRTLHGAIEKARSKDSKKAANKLTYLDGNRLRFKSDPPELVQINELEGYEDIDALRSRLQQLFDTYRDSLYEDRRHVLEQYHYQDTARKVVGVGSVGTRCWVSAFIGRDIDDPLILQMKEAVASVLAKYVGCSGYATHGERVIQGQKLVQSTADILLGWAQFVASDGLPRDYYVRQLWNGKGSIDLDTLHADSLSNLGSLCAWCLAHAHARSGDSLAISGYLGDTDEFETAMTSFADSYADQNEDDYELFDSLIKSGELPCA</sequence>